<dbReference type="EMBL" id="CCYA01000275">
    <property type="protein sequence ID" value="CEH18613.1"/>
    <property type="molecule type" value="Genomic_DNA"/>
</dbReference>
<protein>
    <submittedName>
        <fullName evidence="2">Uncharacterized protein</fullName>
    </submittedName>
</protein>
<organism evidence="2 3">
    <name type="scientific">Ceraceosorus bombacis</name>
    <dbReference type="NCBI Taxonomy" id="401625"/>
    <lineage>
        <taxon>Eukaryota</taxon>
        <taxon>Fungi</taxon>
        <taxon>Dikarya</taxon>
        <taxon>Basidiomycota</taxon>
        <taxon>Ustilaginomycotina</taxon>
        <taxon>Exobasidiomycetes</taxon>
        <taxon>Ceraceosorales</taxon>
        <taxon>Ceraceosoraceae</taxon>
        <taxon>Ceraceosorus</taxon>
    </lineage>
</organism>
<evidence type="ECO:0000256" key="1">
    <source>
        <dbReference type="SAM" id="MobiDB-lite"/>
    </source>
</evidence>
<feature type="compositionally biased region" description="Low complexity" evidence="1">
    <location>
        <begin position="74"/>
        <end position="92"/>
    </location>
</feature>
<dbReference type="AlphaFoldDB" id="A0A0P1BQT0"/>
<reference evidence="2 3" key="1">
    <citation type="submission" date="2014-09" db="EMBL/GenBank/DDBJ databases">
        <authorList>
            <person name="Magalhaes I.L.F."/>
            <person name="Oliveira U."/>
            <person name="Santos F.R."/>
            <person name="Vidigal T.H.D.A."/>
            <person name="Brescovit A.D."/>
            <person name="Santos A.J."/>
        </authorList>
    </citation>
    <scope>NUCLEOTIDE SEQUENCE [LARGE SCALE GENOMIC DNA]</scope>
</reference>
<evidence type="ECO:0000313" key="3">
    <source>
        <dbReference type="Proteomes" id="UP000054845"/>
    </source>
</evidence>
<sequence>MTEWPTESQQNTRWDTDPLPPSTLASSASSHASSSSTGGHVDLAEPSTGSNMIPRSGLPGPGHLPSSNNDIRLPPISSFLPPSTSSSSNSSSGTVIASRESRTHSVGALTDSRVPNRASFAPSYQQRQLDATAAPSPRLPHGPYSRRPRSSEEWSTSRTAWSGPASSSSMSVSPSYQQWSTTGPTRLPALSGVGSVPPSTWKPASAWVAAAVLITVPLAPLQVQRPGSIRRRLLRSGAGHLQATPLGQEAPTDAGGVVDRVRTHLLLMLAPPPAQVFV</sequence>
<feature type="compositionally biased region" description="Low complexity" evidence="1">
    <location>
        <begin position="157"/>
        <end position="180"/>
    </location>
</feature>
<feature type="compositionally biased region" description="Polar residues" evidence="1">
    <location>
        <begin position="1"/>
        <end position="13"/>
    </location>
</feature>
<name>A0A0P1BQT0_9BASI</name>
<evidence type="ECO:0000313" key="2">
    <source>
        <dbReference type="EMBL" id="CEH18613.1"/>
    </source>
</evidence>
<keyword evidence="3" id="KW-1185">Reference proteome</keyword>
<feature type="region of interest" description="Disordered" evidence="1">
    <location>
        <begin position="1"/>
        <end position="181"/>
    </location>
</feature>
<dbReference type="Proteomes" id="UP000054845">
    <property type="component" value="Unassembled WGS sequence"/>
</dbReference>
<proteinExistence type="predicted"/>
<feature type="compositionally biased region" description="Low complexity" evidence="1">
    <location>
        <begin position="22"/>
        <end position="40"/>
    </location>
</feature>
<accession>A0A0P1BQT0</accession>